<proteinExistence type="predicted"/>
<evidence type="ECO:0000313" key="1">
    <source>
        <dbReference type="EMBL" id="MET3616743.1"/>
    </source>
</evidence>
<accession>A0ABV2J7X2</accession>
<sequence length="137" mass="16349">MTKETLSQYLFLKKEIDDLNFQIAKCQDIVVTDITKGSNTEFPYQEIHIPITGVVENKQKRKLYKILNKRLQKARDIRLEIEDFISGIDDSLTRYIFEKRYVDGWDWKRISKECGSKHESYARKVHDRYLKDTKADI</sequence>
<dbReference type="EMBL" id="JBEPMA010000001">
    <property type="protein sequence ID" value="MET3616743.1"/>
    <property type="molecule type" value="Genomic_DNA"/>
</dbReference>
<reference evidence="1 2" key="1">
    <citation type="submission" date="2024-06" db="EMBL/GenBank/DDBJ databases">
        <title>Genomic Encyclopedia of Type Strains, Phase IV (KMG-IV): sequencing the most valuable type-strain genomes for metagenomic binning, comparative biology and taxonomic classification.</title>
        <authorList>
            <person name="Goeker M."/>
        </authorList>
    </citation>
    <scope>NUCLEOTIDE SEQUENCE [LARGE SCALE GENOMIC DNA]</scope>
    <source>
        <strain evidence="1 2">DSM 21460</strain>
    </source>
</reference>
<comment type="caution">
    <text evidence="1">The sequence shown here is derived from an EMBL/GenBank/DDBJ whole genome shotgun (WGS) entry which is preliminary data.</text>
</comment>
<keyword evidence="2" id="KW-1185">Reference proteome</keyword>
<evidence type="ECO:0008006" key="3">
    <source>
        <dbReference type="Google" id="ProtNLM"/>
    </source>
</evidence>
<protein>
    <recommendedName>
        <fullName evidence="3">Phage transcriptional regulator, RinA family</fullName>
    </recommendedName>
</protein>
<gene>
    <name evidence="1" type="ORF">ABID14_000363</name>
</gene>
<organism evidence="1 2">
    <name type="scientific">Peptoniphilus olsenii</name>
    <dbReference type="NCBI Taxonomy" id="411570"/>
    <lineage>
        <taxon>Bacteria</taxon>
        <taxon>Bacillati</taxon>
        <taxon>Bacillota</taxon>
        <taxon>Tissierellia</taxon>
        <taxon>Tissierellales</taxon>
        <taxon>Peptoniphilaceae</taxon>
        <taxon>Peptoniphilus</taxon>
    </lineage>
</organism>
<evidence type="ECO:0000313" key="2">
    <source>
        <dbReference type="Proteomes" id="UP001549162"/>
    </source>
</evidence>
<dbReference type="Proteomes" id="UP001549162">
    <property type="component" value="Unassembled WGS sequence"/>
</dbReference>
<dbReference type="RefSeq" id="WP_354366743.1">
    <property type="nucleotide sequence ID" value="NZ_JBEPMA010000001.1"/>
</dbReference>
<name>A0ABV2J7X2_9FIRM</name>